<reference evidence="16" key="3">
    <citation type="submission" date="2025-08" db="UniProtKB">
        <authorList>
            <consortium name="Ensembl"/>
        </authorList>
    </citation>
    <scope>IDENTIFICATION</scope>
</reference>
<evidence type="ECO:0000256" key="8">
    <source>
        <dbReference type="ARBA" id="ARBA00023018"/>
    </source>
</evidence>
<evidence type="ECO:0000256" key="11">
    <source>
        <dbReference type="ARBA" id="ARBA00023180"/>
    </source>
</evidence>
<dbReference type="ESTHER" id="pelsi-k7fa18">
    <property type="family name" value="Neuroligin"/>
</dbReference>
<evidence type="ECO:0000313" key="16">
    <source>
        <dbReference type="Ensembl" id="ENSPSIP00000004878.1"/>
    </source>
</evidence>
<dbReference type="EMBL" id="AGCU01026055">
    <property type="status" value="NOT_ANNOTATED_CDS"/>
    <property type="molecule type" value="Genomic_DNA"/>
</dbReference>
<keyword evidence="9 14" id="KW-0472">Membrane</keyword>
<keyword evidence="10" id="KW-1015">Disulfide bond</keyword>
<dbReference type="PROSITE" id="PS00941">
    <property type="entry name" value="CARBOXYLESTERASE_B_2"/>
    <property type="match status" value="1"/>
</dbReference>
<name>K7FA18_PELSI</name>
<dbReference type="EMBL" id="AGCU01026052">
    <property type="status" value="NOT_ANNOTATED_CDS"/>
    <property type="molecule type" value="Genomic_DNA"/>
</dbReference>
<dbReference type="GO" id="GO:0007416">
    <property type="term" value="P:synapse assembly"/>
    <property type="evidence" value="ECO:0007669"/>
    <property type="project" value="UniProtKB-ARBA"/>
</dbReference>
<evidence type="ECO:0000256" key="13">
    <source>
        <dbReference type="SAM" id="MobiDB-lite"/>
    </source>
</evidence>
<dbReference type="GO" id="GO:0042043">
    <property type="term" value="F:neurexin family protein binding"/>
    <property type="evidence" value="ECO:0007669"/>
    <property type="project" value="InterPro"/>
</dbReference>
<evidence type="ECO:0000256" key="3">
    <source>
        <dbReference type="ARBA" id="ARBA00022475"/>
    </source>
</evidence>
<dbReference type="EMBL" id="AGCU01026056">
    <property type="status" value="NOT_ANNOTATED_CDS"/>
    <property type="molecule type" value="Genomic_DNA"/>
</dbReference>
<keyword evidence="7 14" id="KW-1133">Transmembrane helix</keyword>
<evidence type="ECO:0000256" key="7">
    <source>
        <dbReference type="ARBA" id="ARBA00022989"/>
    </source>
</evidence>
<evidence type="ECO:0000256" key="9">
    <source>
        <dbReference type="ARBA" id="ARBA00023136"/>
    </source>
</evidence>
<dbReference type="OrthoDB" id="6846267at2759"/>
<keyword evidence="6" id="KW-0130">Cell adhesion</keyword>
<dbReference type="GeneTree" id="ENSGT00940000156607"/>
<reference evidence="17" key="2">
    <citation type="journal article" date="2013" name="Nat. Genet.">
        <title>The draft genomes of soft-shell turtle and green sea turtle yield insights into the development and evolution of the turtle-specific body plan.</title>
        <authorList>
            <person name="Wang Z."/>
            <person name="Pascual-Anaya J."/>
            <person name="Zadissa A."/>
            <person name="Li W."/>
            <person name="Niimura Y."/>
            <person name="Huang Z."/>
            <person name="Li C."/>
            <person name="White S."/>
            <person name="Xiong Z."/>
            <person name="Fang D."/>
            <person name="Wang B."/>
            <person name="Ming Y."/>
            <person name="Chen Y."/>
            <person name="Zheng Y."/>
            <person name="Kuraku S."/>
            <person name="Pignatelli M."/>
            <person name="Herrero J."/>
            <person name="Beal K."/>
            <person name="Nozawa M."/>
            <person name="Li Q."/>
            <person name="Wang J."/>
            <person name="Zhang H."/>
            <person name="Yu L."/>
            <person name="Shigenobu S."/>
            <person name="Wang J."/>
            <person name="Liu J."/>
            <person name="Flicek P."/>
            <person name="Searle S."/>
            <person name="Wang J."/>
            <person name="Kuratani S."/>
            <person name="Yin Y."/>
            <person name="Aken B."/>
            <person name="Zhang G."/>
            <person name="Irie N."/>
        </authorList>
    </citation>
    <scope>NUCLEOTIDE SEQUENCE [LARGE SCALE GENOMIC DNA]</scope>
    <source>
        <strain evidence="17">Daiwa-1</strain>
    </source>
</reference>
<keyword evidence="4 14" id="KW-0812">Transmembrane</keyword>
<evidence type="ECO:0000256" key="10">
    <source>
        <dbReference type="ARBA" id="ARBA00023157"/>
    </source>
</evidence>
<keyword evidence="11" id="KW-0325">Glycoprotein</keyword>
<dbReference type="Gene3D" id="3.40.50.1820">
    <property type="entry name" value="alpha/beta hydrolase"/>
    <property type="match status" value="1"/>
</dbReference>
<feature type="transmembrane region" description="Helical" evidence="14">
    <location>
        <begin position="674"/>
        <end position="697"/>
    </location>
</feature>
<evidence type="ECO:0000256" key="2">
    <source>
        <dbReference type="ARBA" id="ARBA00005964"/>
    </source>
</evidence>
<proteinExistence type="inferred from homology"/>
<evidence type="ECO:0000256" key="12">
    <source>
        <dbReference type="ARBA" id="ARBA00034103"/>
    </source>
</evidence>
<dbReference type="InterPro" id="IPR029058">
    <property type="entry name" value="AB_hydrolase_fold"/>
</dbReference>
<dbReference type="InterPro" id="IPR051093">
    <property type="entry name" value="Neuroligin/BSAL"/>
</dbReference>
<dbReference type="InterPro" id="IPR019819">
    <property type="entry name" value="Carboxylesterase_B_CS"/>
</dbReference>
<dbReference type="EMBL" id="AGCU01026058">
    <property type="status" value="NOT_ANNOTATED_CDS"/>
    <property type="molecule type" value="Genomic_DNA"/>
</dbReference>
<dbReference type="GeneID" id="102452352"/>
<evidence type="ECO:0000256" key="6">
    <source>
        <dbReference type="ARBA" id="ARBA00022889"/>
    </source>
</evidence>
<dbReference type="EMBL" id="AGCU01026051">
    <property type="status" value="NOT_ANNOTATED_CDS"/>
    <property type="molecule type" value="Genomic_DNA"/>
</dbReference>
<dbReference type="MEROPS" id="S09.988"/>
<keyword evidence="5" id="KW-0732">Signal</keyword>
<dbReference type="EMBL" id="AGCU01026053">
    <property type="status" value="NOT_ANNOTATED_CDS"/>
    <property type="molecule type" value="Genomic_DNA"/>
</dbReference>
<dbReference type="Ensembl" id="ENSPSIT00000004905.1">
    <property type="protein sequence ID" value="ENSPSIP00000004878.1"/>
    <property type="gene ID" value="ENSPSIG00000004537.1"/>
</dbReference>
<dbReference type="Proteomes" id="UP000007267">
    <property type="component" value="Unassembled WGS sequence"/>
</dbReference>
<dbReference type="FunFam" id="3.40.50.1820:FF:000001">
    <property type="entry name" value="Neuroligin 3 isoform"/>
    <property type="match status" value="1"/>
</dbReference>
<dbReference type="GO" id="GO:0045202">
    <property type="term" value="C:synapse"/>
    <property type="evidence" value="ECO:0007669"/>
    <property type="project" value="UniProtKB-SubCell"/>
</dbReference>
<reference evidence="17" key="1">
    <citation type="submission" date="2011-10" db="EMBL/GenBank/DDBJ databases">
        <authorList>
            <consortium name="Soft-shell Turtle Genome Consortium"/>
        </authorList>
    </citation>
    <scope>NUCLEOTIDE SEQUENCE [LARGE SCALE GENOMIC DNA]</scope>
    <source>
        <strain evidence="17">Daiwa-1</strain>
    </source>
</reference>
<evidence type="ECO:0000256" key="5">
    <source>
        <dbReference type="ARBA" id="ARBA00022729"/>
    </source>
</evidence>
<evidence type="ECO:0000313" key="17">
    <source>
        <dbReference type="Proteomes" id="UP000007267"/>
    </source>
</evidence>
<dbReference type="GO" id="GO:0007155">
    <property type="term" value="P:cell adhesion"/>
    <property type="evidence" value="ECO:0007669"/>
    <property type="project" value="UniProtKB-KW"/>
</dbReference>
<comment type="similarity">
    <text evidence="2">Belongs to the type-B carboxylesterase/lipase family.</text>
</comment>
<protein>
    <submittedName>
        <fullName evidence="16">Neuroligin 4 X-linked</fullName>
    </submittedName>
</protein>
<dbReference type="InterPro" id="IPR002018">
    <property type="entry name" value="CarbesteraseB"/>
</dbReference>
<dbReference type="Pfam" id="PF00135">
    <property type="entry name" value="COesterase"/>
    <property type="match status" value="1"/>
</dbReference>
<keyword evidence="17" id="KW-1185">Reference proteome</keyword>
<dbReference type="EMBL" id="AGCU01026054">
    <property type="status" value="NOT_ANNOTATED_CDS"/>
    <property type="molecule type" value="Genomic_DNA"/>
</dbReference>
<evidence type="ECO:0000256" key="14">
    <source>
        <dbReference type="SAM" id="Phobius"/>
    </source>
</evidence>
<accession>K7FA18</accession>
<organism evidence="16 17">
    <name type="scientific">Pelodiscus sinensis</name>
    <name type="common">Chinese softshell turtle</name>
    <name type="synonym">Trionyx sinensis</name>
    <dbReference type="NCBI Taxonomy" id="13735"/>
    <lineage>
        <taxon>Eukaryota</taxon>
        <taxon>Metazoa</taxon>
        <taxon>Chordata</taxon>
        <taxon>Craniata</taxon>
        <taxon>Vertebrata</taxon>
        <taxon>Euteleostomi</taxon>
        <taxon>Archelosauria</taxon>
        <taxon>Testudinata</taxon>
        <taxon>Testudines</taxon>
        <taxon>Cryptodira</taxon>
        <taxon>Trionychia</taxon>
        <taxon>Trionychidae</taxon>
        <taxon>Pelodiscus</taxon>
    </lineage>
</organism>
<reference evidence="16" key="4">
    <citation type="submission" date="2025-09" db="UniProtKB">
        <authorList>
            <consortium name="Ensembl"/>
        </authorList>
    </citation>
    <scope>IDENTIFICATION</scope>
</reference>
<feature type="region of interest" description="Disordered" evidence="13">
    <location>
        <begin position="632"/>
        <end position="655"/>
    </location>
</feature>
<comment type="subcellular location">
    <subcellularLocation>
        <location evidence="1">Cell membrane</location>
        <topology evidence="1">Single-pass type I membrane protein</topology>
    </subcellularLocation>
    <subcellularLocation>
        <location evidence="12">Synapse</location>
    </subcellularLocation>
</comment>
<dbReference type="GO" id="GO:0005886">
    <property type="term" value="C:plasma membrane"/>
    <property type="evidence" value="ECO:0007669"/>
    <property type="project" value="UniProtKB-SubCell"/>
</dbReference>
<keyword evidence="8" id="KW-0770">Synapse</keyword>
<sequence length="815" mass="91757">MSRPMGLLWLPLIFTPVCVMLNSNFLLWITALAIRFTLIDGQAQYPVVTTNYGKIRGLRTPLPNEILGPVEQYLGVPYASPPTGERRFQPPEPPSSWTGVRNATQFAAVCPQYLDERSLLNDMLPVWFTANLDTVVTYVQDQNEDCLYLNIYVPTEDDIHDQNSKKPVMVYIHGGSYMEGTGNMIDGSILASYGNVIVATLNYRLGVLGFLSTGDQAAKGNYGLLDQIQALRWIEENIGSFGGDPKRVTIFGSGAGASCVSLLTLSHYSEGLFQKAIIQSGTALSSWAVNYQPAKYTRILADKVGCDMLDTTDLVECLRNKNYKELIQQTITPATYHIAFGPVIDGDVIPDDPQILMEQGEFLNYDIMLGVNQGEGLKFVDGIVDNEDGVSPNDFDFSVSNFVDNLYGYPEGKDTLRETIKFMYTDWADKENPETRRKTLVALFTDHQWVAPAVATADLHAQYGSPTYFYAFYHHCQSEMKPSWADSAHGDEVPYVFGIPMIGPTELFNCNFSKNDVMLSAVVMTYWTNFAKTGDPNQPVPQDTKFIHTKPNRFEEVAWSKYNPKDQLYLHIGLKPRVRDHYRATKVAFWLELVPHLHNLNEIFQYVSTTTKVPPPDMTSFPYVTRRSPGKLWPATKRPAMTPANTKHSKDTHKTAPEDTTVLIENKRDYSTELSVTIAVGASLLFLNILAFAALYYKKDKRRHETHRRPSPQRNTTNDIAHIQNEEIMSLQMKQLEHDHECESLQAHDTLRLTCPPDYTLTLRRSPDDIPLMTPNTITMIPNTLTGMQPLHTFNTFSGGQNSTNLPHGHSTTRV</sequence>
<dbReference type="SUPFAM" id="SSF53474">
    <property type="entry name" value="alpha/beta-Hydrolases"/>
    <property type="match status" value="1"/>
</dbReference>
<evidence type="ECO:0000256" key="1">
    <source>
        <dbReference type="ARBA" id="ARBA00004251"/>
    </source>
</evidence>
<dbReference type="EMBL" id="AGCU01026059">
    <property type="status" value="NOT_ANNOTATED_CDS"/>
    <property type="molecule type" value="Genomic_DNA"/>
</dbReference>
<dbReference type="InterPro" id="IPR000460">
    <property type="entry name" value="Nlgn"/>
</dbReference>
<dbReference type="HOGENOM" id="CLU_006586_5_1_1"/>
<dbReference type="EMBL" id="AGCU01026057">
    <property type="status" value="NOT_ANNOTATED_CDS"/>
    <property type="molecule type" value="Genomic_DNA"/>
</dbReference>
<keyword evidence="3" id="KW-1003">Cell membrane</keyword>
<dbReference type="RefSeq" id="XP_006114180.1">
    <property type="nucleotide sequence ID" value="XM_006114118.3"/>
</dbReference>
<dbReference type="AlphaFoldDB" id="K7FA18"/>
<dbReference type="PANTHER" id="PTHR43903">
    <property type="entry name" value="NEUROLIGIN"/>
    <property type="match status" value="1"/>
</dbReference>
<dbReference type="CTD" id="57502"/>
<feature type="domain" description="Carboxylesterase type B" evidence="15">
    <location>
        <begin position="45"/>
        <end position="590"/>
    </location>
</feature>
<dbReference type="PRINTS" id="PR01090">
    <property type="entry name" value="NEUROLIGIN"/>
</dbReference>
<evidence type="ECO:0000256" key="4">
    <source>
        <dbReference type="ARBA" id="ARBA00022692"/>
    </source>
</evidence>
<evidence type="ECO:0000259" key="15">
    <source>
        <dbReference type="Pfam" id="PF00135"/>
    </source>
</evidence>
<dbReference type="EMBL" id="AGCU01026060">
    <property type="status" value="NOT_ANNOTATED_CDS"/>
    <property type="molecule type" value="Genomic_DNA"/>
</dbReference>